<feature type="non-terminal residue" evidence="2">
    <location>
        <position position="33"/>
    </location>
</feature>
<evidence type="ECO:0000313" key="3">
    <source>
        <dbReference type="Proteomes" id="UP000013315"/>
    </source>
</evidence>
<dbReference type="EMBL" id="AQTU01000137">
    <property type="protein sequence ID" value="EOB30512.1"/>
    <property type="molecule type" value="Genomic_DNA"/>
</dbReference>
<dbReference type="InterPro" id="IPR036388">
    <property type="entry name" value="WH-like_DNA-bd_sf"/>
</dbReference>
<name>R0M8E0_STRMT</name>
<protein>
    <submittedName>
        <fullName evidence="2">Choline binding protein</fullName>
    </submittedName>
</protein>
<evidence type="ECO:0000259" key="1">
    <source>
        <dbReference type="Pfam" id="PF07553"/>
    </source>
</evidence>
<evidence type="ECO:0000313" key="2">
    <source>
        <dbReference type="EMBL" id="EOB30512.1"/>
    </source>
</evidence>
<feature type="domain" description="Putative host cell surface-exposed lipoprotein Ltp-like HTH region" evidence="1">
    <location>
        <begin position="6"/>
        <end position="30"/>
    </location>
</feature>
<gene>
    <name evidence="2" type="ORF">D065_11190</name>
</gene>
<dbReference type="Pfam" id="PF07553">
    <property type="entry name" value="Lipoprotein_Ltp"/>
    <property type="match status" value="1"/>
</dbReference>
<proteinExistence type="predicted"/>
<dbReference type="InterPro" id="IPR011434">
    <property type="entry name" value="Ltp-like_HTH"/>
</dbReference>
<dbReference type="Gene3D" id="1.10.10.10">
    <property type="entry name" value="Winged helix-like DNA-binding domain superfamily/Winged helix DNA-binding domain"/>
    <property type="match status" value="1"/>
</dbReference>
<comment type="caution">
    <text evidence="2">The sequence shown here is derived from an EMBL/GenBank/DDBJ whole genome shotgun (WGS) entry which is preliminary data.</text>
</comment>
<accession>R0M8E0</accession>
<dbReference type="AlphaFoldDB" id="R0M8E0"/>
<sequence length="33" mass="3772">MGKYVKKALYEQLTWHGFSSSAVQYAIDHLNAD</sequence>
<dbReference type="Proteomes" id="UP000013315">
    <property type="component" value="Unassembled WGS sequence"/>
</dbReference>
<reference evidence="2 3" key="1">
    <citation type="submission" date="2013-04" db="EMBL/GenBank/DDBJ databases">
        <authorList>
            <person name="Ikryannikova L.N."/>
            <person name="Ilina E.N."/>
            <person name="Kostryukova E.S."/>
            <person name="Semashko T.A."/>
            <person name="Karpova I.Y.U."/>
            <person name="Larin A.K."/>
            <person name="Ischenko D.S."/>
            <person name="Alekseev D.G."/>
            <person name="Klimova E.A."/>
            <person name="Filimonova A.V."/>
            <person name="Savinova T.A."/>
            <person name="Filimonova O.Y.U."/>
            <person name="Dubovickaya V.A."/>
            <person name="Sidorenko S.V."/>
            <person name="Govorun V.M."/>
        </authorList>
    </citation>
    <scope>NUCLEOTIDE SEQUENCE [LARGE SCALE GENOMIC DNA]</scope>
    <source>
        <strain evidence="2 3">13/39</strain>
    </source>
</reference>
<organism evidence="2 3">
    <name type="scientific">Streptococcus mitis 13/39</name>
    <dbReference type="NCBI Taxonomy" id="1239793"/>
    <lineage>
        <taxon>Bacteria</taxon>
        <taxon>Bacillati</taxon>
        <taxon>Bacillota</taxon>
        <taxon>Bacilli</taxon>
        <taxon>Lactobacillales</taxon>
        <taxon>Streptococcaceae</taxon>
        <taxon>Streptococcus</taxon>
        <taxon>Streptococcus mitis group</taxon>
    </lineage>
</organism>